<reference evidence="2 3" key="1">
    <citation type="journal article" date="2018" name="PLoS ONE">
        <title>The draft genome of Kipferlia bialata reveals reductive genome evolution in fornicate parasites.</title>
        <authorList>
            <person name="Tanifuji G."/>
            <person name="Takabayashi S."/>
            <person name="Kume K."/>
            <person name="Takagi M."/>
            <person name="Nakayama T."/>
            <person name="Kamikawa R."/>
            <person name="Inagaki Y."/>
            <person name="Hashimoto T."/>
        </authorList>
    </citation>
    <scope>NUCLEOTIDE SEQUENCE [LARGE SCALE GENOMIC DNA]</scope>
    <source>
        <strain evidence="2">NY0173</strain>
    </source>
</reference>
<feature type="region of interest" description="Disordered" evidence="1">
    <location>
        <begin position="1"/>
        <end position="27"/>
    </location>
</feature>
<accession>A0A391NVF6</accession>
<protein>
    <submittedName>
        <fullName evidence="2">Uncharacterized protein</fullName>
    </submittedName>
</protein>
<proteinExistence type="predicted"/>
<name>A0A391NVF6_9EUKA</name>
<feature type="compositionally biased region" description="Polar residues" evidence="1">
    <location>
        <begin position="1"/>
        <end position="12"/>
    </location>
</feature>
<evidence type="ECO:0000313" key="2">
    <source>
        <dbReference type="EMBL" id="GCA65121.1"/>
    </source>
</evidence>
<feature type="non-terminal residue" evidence="2">
    <location>
        <position position="139"/>
    </location>
</feature>
<comment type="caution">
    <text evidence="2">The sequence shown here is derived from an EMBL/GenBank/DDBJ whole genome shotgun (WGS) entry which is preliminary data.</text>
</comment>
<evidence type="ECO:0000256" key="1">
    <source>
        <dbReference type="SAM" id="MobiDB-lite"/>
    </source>
</evidence>
<feature type="non-terminal residue" evidence="2">
    <location>
        <position position="1"/>
    </location>
</feature>
<gene>
    <name evidence="2" type="ORF">KIPB_016305</name>
</gene>
<feature type="compositionally biased region" description="Basic and acidic residues" evidence="1">
    <location>
        <begin position="114"/>
        <end position="125"/>
    </location>
</feature>
<keyword evidence="3" id="KW-1185">Reference proteome</keyword>
<feature type="region of interest" description="Disordered" evidence="1">
    <location>
        <begin position="102"/>
        <end position="139"/>
    </location>
</feature>
<feature type="region of interest" description="Disordered" evidence="1">
    <location>
        <begin position="43"/>
        <end position="75"/>
    </location>
</feature>
<dbReference type="AlphaFoldDB" id="A0A391NVF6"/>
<dbReference type="Proteomes" id="UP000265618">
    <property type="component" value="Unassembled WGS sequence"/>
</dbReference>
<organism evidence="2 3">
    <name type="scientific">Kipferlia bialata</name>
    <dbReference type="NCBI Taxonomy" id="797122"/>
    <lineage>
        <taxon>Eukaryota</taxon>
        <taxon>Metamonada</taxon>
        <taxon>Carpediemonas-like organisms</taxon>
        <taxon>Kipferlia</taxon>
    </lineage>
</organism>
<sequence length="139" mass="14419">PDGPPSHQSSKGPSPRRPDSWLAPIPEDEEGVCALSICLPGGKGDSVESWGSGDDLCATPEASSGPPSPSSVSIPTLSVSQSYMGEGASGQVRLWQSTVSEMDPIGVPRGHGPIHMEGEGEREGEREGEDDYDPPAPNV</sequence>
<dbReference type="EMBL" id="BDIP01009848">
    <property type="protein sequence ID" value="GCA65121.1"/>
    <property type="molecule type" value="Genomic_DNA"/>
</dbReference>
<evidence type="ECO:0000313" key="3">
    <source>
        <dbReference type="Proteomes" id="UP000265618"/>
    </source>
</evidence>
<feature type="compositionally biased region" description="Low complexity" evidence="1">
    <location>
        <begin position="60"/>
        <end position="75"/>
    </location>
</feature>